<comment type="caution">
    <text evidence="3">The sequence shown here is derived from an EMBL/GenBank/DDBJ whole genome shotgun (WGS) entry which is preliminary data.</text>
</comment>
<evidence type="ECO:0000313" key="3">
    <source>
        <dbReference type="EMBL" id="MFD1891040.1"/>
    </source>
</evidence>
<keyword evidence="4" id="KW-1185">Reference proteome</keyword>
<feature type="transmembrane region" description="Helical" evidence="2">
    <location>
        <begin position="16"/>
        <end position="42"/>
    </location>
</feature>
<feature type="compositionally biased region" description="Basic and acidic residues" evidence="1">
    <location>
        <begin position="140"/>
        <end position="157"/>
    </location>
</feature>
<protein>
    <recommendedName>
        <fullName evidence="5">Secreted protein</fullName>
    </recommendedName>
</protein>
<accession>A0ABW4RXM2</accession>
<dbReference type="RefSeq" id="WP_343874283.1">
    <property type="nucleotide sequence ID" value="NZ_BAAAIX010000026.1"/>
</dbReference>
<proteinExistence type="predicted"/>
<feature type="compositionally biased region" description="Basic residues" evidence="1">
    <location>
        <begin position="121"/>
        <end position="131"/>
    </location>
</feature>
<name>A0ABW4RXM2_9ACTN</name>
<feature type="region of interest" description="Disordered" evidence="1">
    <location>
        <begin position="113"/>
        <end position="167"/>
    </location>
</feature>
<keyword evidence="2" id="KW-1133">Transmembrane helix</keyword>
<keyword evidence="2" id="KW-0812">Transmembrane</keyword>
<dbReference type="Proteomes" id="UP001597326">
    <property type="component" value="Unassembled WGS sequence"/>
</dbReference>
<gene>
    <name evidence="3" type="ORF">ACFSCS_12745</name>
</gene>
<evidence type="ECO:0008006" key="5">
    <source>
        <dbReference type="Google" id="ProtNLM"/>
    </source>
</evidence>
<organism evidence="3 4">
    <name type="scientific">Luteococcus peritonei</name>
    <dbReference type="NCBI Taxonomy" id="88874"/>
    <lineage>
        <taxon>Bacteria</taxon>
        <taxon>Bacillati</taxon>
        <taxon>Actinomycetota</taxon>
        <taxon>Actinomycetes</taxon>
        <taxon>Propionibacteriales</taxon>
        <taxon>Propionibacteriaceae</taxon>
        <taxon>Luteococcus</taxon>
    </lineage>
</organism>
<keyword evidence="2" id="KW-0472">Membrane</keyword>
<evidence type="ECO:0000256" key="2">
    <source>
        <dbReference type="SAM" id="Phobius"/>
    </source>
</evidence>
<sequence length="239" mass="25290">MGLPGRGGQGAERSSCVLVAVVLLWPVVFVACGALVLGLVAWSVSRRLPQEAPDPAAIADRAVPGFAPEAFPVMGVRPVDEVVKTPGQLPGGFIQARYRGEWVVTLDSDAESTGWEFSKPGRPRSTVRVRHWSNEQGASDPERLARQAAEGDRRAARDGNLGGYRPGTSAVTQAAGMTAATRTATFQVDGLPATGQQWYLTGREFTMVTLTVVVTGGDDPTPYRELAAELVDGGLTVCN</sequence>
<reference evidence="4" key="1">
    <citation type="journal article" date="2019" name="Int. J. Syst. Evol. Microbiol.">
        <title>The Global Catalogue of Microorganisms (GCM) 10K type strain sequencing project: providing services to taxonomists for standard genome sequencing and annotation.</title>
        <authorList>
            <consortium name="The Broad Institute Genomics Platform"/>
            <consortium name="The Broad Institute Genome Sequencing Center for Infectious Disease"/>
            <person name="Wu L."/>
            <person name="Ma J."/>
        </authorList>
    </citation>
    <scope>NUCLEOTIDE SEQUENCE [LARGE SCALE GENOMIC DNA]</scope>
    <source>
        <strain evidence="4">CAIM 431</strain>
    </source>
</reference>
<dbReference type="EMBL" id="JBHUFZ010000028">
    <property type="protein sequence ID" value="MFD1891040.1"/>
    <property type="molecule type" value="Genomic_DNA"/>
</dbReference>
<dbReference type="PROSITE" id="PS51257">
    <property type="entry name" value="PROKAR_LIPOPROTEIN"/>
    <property type="match status" value="1"/>
</dbReference>
<evidence type="ECO:0000313" key="4">
    <source>
        <dbReference type="Proteomes" id="UP001597326"/>
    </source>
</evidence>
<evidence type="ECO:0000256" key="1">
    <source>
        <dbReference type="SAM" id="MobiDB-lite"/>
    </source>
</evidence>